<dbReference type="Gene3D" id="1.10.8.10">
    <property type="entry name" value="DNA helicase RuvA subunit, C-terminal domain"/>
    <property type="match status" value="1"/>
</dbReference>
<gene>
    <name evidence="5" type="primary">TSF1</name>
    <name evidence="5" type="ORF">EIP91_012136</name>
</gene>
<dbReference type="STRING" id="92696.A0A4R0RTD1"/>
<evidence type="ECO:0000256" key="2">
    <source>
        <dbReference type="ARBA" id="ARBA00022917"/>
    </source>
</evidence>
<accession>A0A4R0RTD1</accession>
<organism evidence="5 6">
    <name type="scientific">Steccherinum ochraceum</name>
    <dbReference type="NCBI Taxonomy" id="92696"/>
    <lineage>
        <taxon>Eukaryota</taxon>
        <taxon>Fungi</taxon>
        <taxon>Dikarya</taxon>
        <taxon>Basidiomycota</taxon>
        <taxon>Agaricomycotina</taxon>
        <taxon>Agaricomycetes</taxon>
        <taxon>Polyporales</taxon>
        <taxon>Steccherinaceae</taxon>
        <taxon>Steccherinum</taxon>
    </lineage>
</organism>
<comment type="caution">
    <text evidence="5">The sequence shown here is derived from an EMBL/GenBank/DDBJ whole genome shotgun (WGS) entry which is preliminary data.</text>
</comment>
<dbReference type="PANTHER" id="PTHR11741:SF0">
    <property type="entry name" value="ELONGATION FACTOR TS, MITOCHONDRIAL"/>
    <property type="match status" value="1"/>
</dbReference>
<keyword evidence="3" id="KW-0496">Mitochondrion</keyword>
<sequence length="387" mass="41354">MSSSFLARSSSSSSRHHLTPRSLLRLYSTNPPADPSKPSIKLIAELRKHAPVSLPLAREALAASNLSIPAALQWLATRSSKKADKVAGRATNDGLVGVWTVSRGANARMRSAPVWAGMVEMACETDFVGRSEVFGKCLAEVAHSAAFHSEVLLQKQRVKDGDALVRELPVDQLLDAPLITPPIFGLTLRKTNTSVGDAIRHLMGTVGENITLRRASAVRKDTPTRKDLGLRLGTYGHGGTFNVFPQHFVSGRVASMAVLAVKAPLTEEEAKVFGGAKSPLDLGGKSVGDWFRKEDGFEAKLEELESAIARQVAGFPVTGIREGGEEGALYEQQFIMYPHSEGANVKDVLAKWAETHGLAKAEGGASGGLEVVEFLKWSVGGEAVVGK</sequence>
<dbReference type="GO" id="GO:0005739">
    <property type="term" value="C:mitochondrion"/>
    <property type="evidence" value="ECO:0007669"/>
    <property type="project" value="GOC"/>
</dbReference>
<keyword evidence="2" id="KW-0648">Protein biosynthesis</keyword>
<dbReference type="PANTHER" id="PTHR11741">
    <property type="entry name" value="ELONGATION FACTOR TS"/>
    <property type="match status" value="1"/>
</dbReference>
<dbReference type="OrthoDB" id="277235at2759"/>
<dbReference type="InterPro" id="IPR036402">
    <property type="entry name" value="EF-Ts_dimer_sf"/>
</dbReference>
<dbReference type="Pfam" id="PF00889">
    <property type="entry name" value="EF_TS"/>
    <property type="match status" value="1"/>
</dbReference>
<dbReference type="EMBL" id="RWJN01000009">
    <property type="protein sequence ID" value="TCD71186.1"/>
    <property type="molecule type" value="Genomic_DNA"/>
</dbReference>
<evidence type="ECO:0000259" key="4">
    <source>
        <dbReference type="Pfam" id="PF00889"/>
    </source>
</evidence>
<evidence type="ECO:0000256" key="3">
    <source>
        <dbReference type="ARBA" id="ARBA00023128"/>
    </source>
</evidence>
<dbReference type="InterPro" id="IPR001816">
    <property type="entry name" value="Transl_elong_EFTs/EF1B"/>
</dbReference>
<protein>
    <submittedName>
        <fullName evidence="5">Elongation factor Ts, mitochondrial</fullName>
    </submittedName>
</protein>
<proteinExistence type="predicted"/>
<dbReference type="Gene3D" id="3.30.479.20">
    <property type="entry name" value="Elongation factor Ts, dimerisation domain"/>
    <property type="match status" value="2"/>
</dbReference>
<keyword evidence="6" id="KW-1185">Reference proteome</keyword>
<evidence type="ECO:0000256" key="1">
    <source>
        <dbReference type="ARBA" id="ARBA00022768"/>
    </source>
</evidence>
<keyword evidence="1 5" id="KW-0251">Elongation factor</keyword>
<dbReference type="InterPro" id="IPR014039">
    <property type="entry name" value="Transl_elong_EFTs/EF1B_dimer"/>
</dbReference>
<feature type="domain" description="Translation elongation factor EFTs/EF1B dimerisation" evidence="4">
    <location>
        <begin position="117"/>
        <end position="221"/>
    </location>
</feature>
<evidence type="ECO:0000313" key="5">
    <source>
        <dbReference type="EMBL" id="TCD71186.1"/>
    </source>
</evidence>
<evidence type="ECO:0000313" key="6">
    <source>
        <dbReference type="Proteomes" id="UP000292702"/>
    </source>
</evidence>
<dbReference type="Proteomes" id="UP000292702">
    <property type="component" value="Unassembled WGS sequence"/>
</dbReference>
<dbReference type="GO" id="GO:0070125">
    <property type="term" value="P:mitochondrial translational elongation"/>
    <property type="evidence" value="ECO:0007669"/>
    <property type="project" value="TreeGrafter"/>
</dbReference>
<dbReference type="GO" id="GO:0003746">
    <property type="term" value="F:translation elongation factor activity"/>
    <property type="evidence" value="ECO:0007669"/>
    <property type="project" value="UniProtKB-KW"/>
</dbReference>
<dbReference type="AlphaFoldDB" id="A0A4R0RTD1"/>
<reference evidence="5 6" key="1">
    <citation type="submission" date="2018-11" db="EMBL/GenBank/DDBJ databases">
        <title>Genome assembly of Steccherinum ochraceum LE-BIN_3174, the white-rot fungus of the Steccherinaceae family (The Residual Polyporoid clade, Polyporales, Basidiomycota).</title>
        <authorList>
            <person name="Fedorova T.V."/>
            <person name="Glazunova O.A."/>
            <person name="Landesman E.O."/>
            <person name="Moiseenko K.V."/>
            <person name="Psurtseva N.V."/>
            <person name="Savinova O.S."/>
            <person name="Shakhova N.V."/>
            <person name="Tyazhelova T.V."/>
            <person name="Vasina D.V."/>
        </authorList>
    </citation>
    <scope>NUCLEOTIDE SEQUENCE [LARGE SCALE GENOMIC DNA]</scope>
    <source>
        <strain evidence="5 6">LE-BIN_3174</strain>
    </source>
</reference>
<dbReference type="SUPFAM" id="SSF54713">
    <property type="entry name" value="Elongation factor Ts (EF-Ts), dimerisation domain"/>
    <property type="match status" value="1"/>
</dbReference>
<name>A0A4R0RTD1_9APHY</name>